<sequence>MEGMKRSLDLPPGLLGDGQGTTAAASSSITVSSPDTVLEGPYPHHRKRLIEMCSFSCIGSREKTDFGSLRWYSLCSKVPFHDRKKIETHLVRKW</sequence>
<name>A0ACB9RHK6_9MYRT</name>
<evidence type="ECO:0000313" key="1">
    <source>
        <dbReference type="EMBL" id="KAI4378185.1"/>
    </source>
</evidence>
<organism evidence="1 2">
    <name type="scientific">Melastoma candidum</name>
    <dbReference type="NCBI Taxonomy" id="119954"/>
    <lineage>
        <taxon>Eukaryota</taxon>
        <taxon>Viridiplantae</taxon>
        <taxon>Streptophyta</taxon>
        <taxon>Embryophyta</taxon>
        <taxon>Tracheophyta</taxon>
        <taxon>Spermatophyta</taxon>
        <taxon>Magnoliopsida</taxon>
        <taxon>eudicotyledons</taxon>
        <taxon>Gunneridae</taxon>
        <taxon>Pentapetalae</taxon>
        <taxon>rosids</taxon>
        <taxon>malvids</taxon>
        <taxon>Myrtales</taxon>
        <taxon>Melastomataceae</taxon>
        <taxon>Melastomatoideae</taxon>
        <taxon>Melastomateae</taxon>
        <taxon>Melastoma</taxon>
    </lineage>
</organism>
<reference evidence="2" key="1">
    <citation type="journal article" date="2023" name="Front. Plant Sci.">
        <title>Chromosomal-level genome assembly of Melastoma candidum provides insights into trichome evolution.</title>
        <authorList>
            <person name="Zhong Y."/>
            <person name="Wu W."/>
            <person name="Sun C."/>
            <person name="Zou P."/>
            <person name="Liu Y."/>
            <person name="Dai S."/>
            <person name="Zhou R."/>
        </authorList>
    </citation>
    <scope>NUCLEOTIDE SEQUENCE [LARGE SCALE GENOMIC DNA]</scope>
</reference>
<proteinExistence type="predicted"/>
<evidence type="ECO:0000313" key="2">
    <source>
        <dbReference type="Proteomes" id="UP001057402"/>
    </source>
</evidence>
<dbReference type="EMBL" id="CM042883">
    <property type="protein sequence ID" value="KAI4378185.1"/>
    <property type="molecule type" value="Genomic_DNA"/>
</dbReference>
<comment type="caution">
    <text evidence="1">The sequence shown here is derived from an EMBL/GenBank/DDBJ whole genome shotgun (WGS) entry which is preliminary data.</text>
</comment>
<gene>
    <name evidence="1" type="ORF">MLD38_015704</name>
</gene>
<protein>
    <submittedName>
        <fullName evidence="1">Uncharacterized protein</fullName>
    </submittedName>
</protein>
<accession>A0ACB9RHK6</accession>
<keyword evidence="2" id="KW-1185">Reference proteome</keyword>
<dbReference type="Proteomes" id="UP001057402">
    <property type="component" value="Chromosome 4"/>
</dbReference>